<dbReference type="OrthoDB" id="2218151at2759"/>
<accession>A0A2N1NFY4</accession>
<dbReference type="VEuPathDB" id="FungiDB:FUN_023346"/>
<comment type="caution">
    <text evidence="3">The sequence shown here is derived from an EMBL/GenBank/DDBJ whole genome shotgun (WGS) entry which is preliminary data.</text>
</comment>
<feature type="compositionally biased region" description="Pro residues" evidence="1">
    <location>
        <begin position="267"/>
        <end position="282"/>
    </location>
</feature>
<dbReference type="VEuPathDB" id="FungiDB:RhiirFUN_001449"/>
<feature type="transmembrane region" description="Helical" evidence="2">
    <location>
        <begin position="22"/>
        <end position="41"/>
    </location>
</feature>
<evidence type="ECO:0008006" key="5">
    <source>
        <dbReference type="Google" id="ProtNLM"/>
    </source>
</evidence>
<dbReference type="VEuPathDB" id="FungiDB:RhiirA1_418951"/>
<organism evidence="3 4">
    <name type="scientific">Rhizophagus irregularis</name>
    <dbReference type="NCBI Taxonomy" id="588596"/>
    <lineage>
        <taxon>Eukaryota</taxon>
        <taxon>Fungi</taxon>
        <taxon>Fungi incertae sedis</taxon>
        <taxon>Mucoromycota</taxon>
        <taxon>Glomeromycotina</taxon>
        <taxon>Glomeromycetes</taxon>
        <taxon>Glomerales</taxon>
        <taxon>Glomeraceae</taxon>
        <taxon>Rhizophagus</taxon>
    </lineage>
</organism>
<keyword evidence="2" id="KW-0472">Membrane</keyword>
<feature type="transmembrane region" description="Helical" evidence="2">
    <location>
        <begin position="53"/>
        <end position="76"/>
    </location>
</feature>
<feature type="transmembrane region" description="Helical" evidence="2">
    <location>
        <begin position="96"/>
        <end position="120"/>
    </location>
</feature>
<evidence type="ECO:0000313" key="3">
    <source>
        <dbReference type="EMBL" id="PKK72744.1"/>
    </source>
</evidence>
<evidence type="ECO:0000256" key="2">
    <source>
        <dbReference type="SAM" id="Phobius"/>
    </source>
</evidence>
<keyword evidence="2" id="KW-1133">Transmembrane helix</keyword>
<feature type="compositionally biased region" description="Polar residues" evidence="1">
    <location>
        <begin position="198"/>
        <end position="228"/>
    </location>
</feature>
<dbReference type="EMBL" id="LLXL01000418">
    <property type="protein sequence ID" value="PKK72744.1"/>
    <property type="molecule type" value="Genomic_DNA"/>
</dbReference>
<reference evidence="3 4" key="1">
    <citation type="submission" date="2016-04" db="EMBL/GenBank/DDBJ databases">
        <title>Genome analyses suggest a sexual origin of heterokaryosis in a supposedly ancient asexual fungus.</title>
        <authorList>
            <person name="Ropars J."/>
            <person name="Sedzielewska K."/>
            <person name="Noel J."/>
            <person name="Charron P."/>
            <person name="Farinelli L."/>
            <person name="Marton T."/>
            <person name="Kruger M."/>
            <person name="Pelin A."/>
            <person name="Brachmann A."/>
            <person name="Corradi N."/>
        </authorList>
    </citation>
    <scope>NUCLEOTIDE SEQUENCE [LARGE SCALE GENOMIC DNA]</scope>
    <source>
        <strain evidence="3 4">C2</strain>
    </source>
</reference>
<dbReference type="AlphaFoldDB" id="A0A2N1NFY4"/>
<dbReference type="Proteomes" id="UP000233469">
    <property type="component" value="Unassembled WGS sequence"/>
</dbReference>
<gene>
    <name evidence="3" type="ORF">RhiirC2_370530</name>
</gene>
<evidence type="ECO:0000256" key="1">
    <source>
        <dbReference type="SAM" id="MobiDB-lite"/>
    </source>
</evidence>
<feature type="compositionally biased region" description="Low complexity" evidence="1">
    <location>
        <begin position="233"/>
        <end position="254"/>
    </location>
</feature>
<evidence type="ECO:0000313" key="4">
    <source>
        <dbReference type="Proteomes" id="UP000233469"/>
    </source>
</evidence>
<sequence length="307" mass="34244">MAYDETDKIEIPITKLQWGFRGAQILFALLATFTISAVIGWDNKFFSASLFSVFFLFFLLLSTFFAAAIVGIPHLYNTKGKFKNAARALGVPRFEFVLSAIWAVLIFIFTFLLSIDAFALRKCDPSDPKYSNYTTGPSNQTFYSGLPNACRTQRAANAFGWFALTAWLCSLALTAKDWYTNRRPPVPQEPITYDKKPSNISVSSSLDEQGLPDTSAQHQENVPMQTINPQPHPQQQQFQPSPTFPQQQFQQTSPPIFPHQQTFNSPPLAPTPGPAPPFPQPQIPGQGQGQGQGQEQPPISFPEPKHF</sequence>
<feature type="region of interest" description="Disordered" evidence="1">
    <location>
        <begin position="183"/>
        <end position="307"/>
    </location>
</feature>
<name>A0A2N1NFY4_9GLOM</name>
<protein>
    <recommendedName>
        <fullName evidence="5">MARVEL domain-containing protein</fullName>
    </recommendedName>
</protein>
<keyword evidence="2" id="KW-0812">Transmembrane</keyword>
<proteinExistence type="predicted"/>
<reference evidence="3 4" key="2">
    <citation type="submission" date="2017-10" db="EMBL/GenBank/DDBJ databases">
        <title>Extensive intraspecific genome diversity in a model arbuscular mycorrhizal fungus.</title>
        <authorList>
            <person name="Chen E.C.H."/>
            <person name="Morin E."/>
            <person name="Baudet D."/>
            <person name="Noel J."/>
            <person name="Ndikumana S."/>
            <person name="Charron P."/>
            <person name="St-Onge C."/>
            <person name="Giorgi J."/>
            <person name="Grigoriev I.V."/>
            <person name="Roux C."/>
            <person name="Martin F.M."/>
            <person name="Corradi N."/>
        </authorList>
    </citation>
    <scope>NUCLEOTIDE SEQUENCE [LARGE SCALE GENOMIC DNA]</scope>
    <source>
        <strain evidence="3 4">C2</strain>
    </source>
</reference>